<comment type="similarity">
    <text evidence="2 9">Belongs to the EAF6 family.</text>
</comment>
<dbReference type="GO" id="GO:0035267">
    <property type="term" value="C:NuA4 histone acetyltransferase complex"/>
    <property type="evidence" value="ECO:0007669"/>
    <property type="project" value="UniProtKB-UniRule"/>
</dbReference>
<dbReference type="GO" id="GO:0006281">
    <property type="term" value="P:DNA repair"/>
    <property type="evidence" value="ECO:0007669"/>
    <property type="project" value="UniProtKB-UniRule"/>
</dbReference>
<dbReference type="InterPro" id="IPR015418">
    <property type="entry name" value="Eaf6"/>
</dbReference>
<protein>
    <recommendedName>
        <fullName evidence="3 9">Chromatin modification-related protein EAF6</fullName>
    </recommendedName>
</protein>
<comment type="subcellular location">
    <subcellularLocation>
        <location evidence="1 9">Nucleus</location>
    </subcellularLocation>
</comment>
<comment type="subunit">
    <text evidence="9">Component of the NuA4 histone acetyltransferase complex.</text>
</comment>
<proteinExistence type="inferred from homology"/>
<feature type="compositionally biased region" description="Low complexity" evidence="11">
    <location>
        <begin position="212"/>
        <end position="227"/>
    </location>
</feature>
<feature type="compositionally biased region" description="Polar residues" evidence="11">
    <location>
        <begin position="228"/>
        <end position="237"/>
    </location>
</feature>
<reference evidence="12 13" key="1">
    <citation type="submission" date="2017-07" db="EMBL/GenBank/DDBJ databases">
        <title>Genome sequence of the Sordaria macrospora wild type strain R19027.</title>
        <authorList>
            <person name="Nowrousian M."/>
            <person name="Teichert I."/>
            <person name="Kueck U."/>
        </authorList>
    </citation>
    <scope>NUCLEOTIDE SEQUENCE [LARGE SCALE GENOMIC DNA]</scope>
    <source>
        <strain evidence="12 13">R19027</strain>
        <tissue evidence="12">Mycelium</tissue>
    </source>
</reference>
<evidence type="ECO:0000256" key="11">
    <source>
        <dbReference type="SAM" id="MobiDB-lite"/>
    </source>
</evidence>
<organism evidence="12 13">
    <name type="scientific">Sordaria macrospora</name>
    <dbReference type="NCBI Taxonomy" id="5147"/>
    <lineage>
        <taxon>Eukaryota</taxon>
        <taxon>Fungi</taxon>
        <taxon>Dikarya</taxon>
        <taxon>Ascomycota</taxon>
        <taxon>Pezizomycotina</taxon>
        <taxon>Sordariomycetes</taxon>
        <taxon>Sordariomycetidae</taxon>
        <taxon>Sordariales</taxon>
        <taxon>Sordariaceae</taxon>
        <taxon>Sordaria</taxon>
    </lineage>
</organism>
<comment type="caution">
    <text evidence="12">The sequence shown here is derived from an EMBL/GenBank/DDBJ whole genome shotgun (WGS) entry which is preliminary data.</text>
</comment>
<dbReference type="AlphaFoldDB" id="A0A8S8ZYX9"/>
<accession>A0A8S8ZYX9</accession>
<evidence type="ECO:0000313" key="12">
    <source>
        <dbReference type="EMBL" id="KAA8635994.1"/>
    </source>
</evidence>
<keyword evidence="5 9" id="KW-0805">Transcription regulation</keyword>
<evidence type="ECO:0000256" key="3">
    <source>
        <dbReference type="ARBA" id="ARBA00018504"/>
    </source>
</evidence>
<evidence type="ECO:0000313" key="13">
    <source>
        <dbReference type="Proteomes" id="UP000433876"/>
    </source>
</evidence>
<feature type="coiled-coil region" evidence="10">
    <location>
        <begin position="119"/>
        <end position="146"/>
    </location>
</feature>
<feature type="region of interest" description="Disordered" evidence="11">
    <location>
        <begin position="200"/>
        <end position="289"/>
    </location>
</feature>
<name>A0A8S8ZYX9_SORMA</name>
<comment type="function">
    <text evidence="9">Component of the NuA4 histone acetyltransferase complex which is involved in transcriptional activation of selected genes principally by acetylation of nucleosomal histone H4 and H2A. The NuA4 complex is also involved in DNA repair.</text>
</comment>
<keyword evidence="9" id="KW-0234">DNA repair</keyword>
<dbReference type="EMBL" id="NMPR01000007">
    <property type="protein sequence ID" value="KAA8635994.1"/>
    <property type="molecule type" value="Genomic_DNA"/>
</dbReference>
<evidence type="ECO:0000256" key="7">
    <source>
        <dbReference type="ARBA" id="ARBA00023163"/>
    </source>
</evidence>
<keyword evidence="9" id="KW-0227">DNA damage</keyword>
<dbReference type="VEuPathDB" id="FungiDB:SMAC_04564"/>
<feature type="compositionally biased region" description="Low complexity" evidence="11">
    <location>
        <begin position="238"/>
        <end position="249"/>
    </location>
</feature>
<dbReference type="PANTHER" id="PTHR13476">
    <property type="entry name" value="CHROMATIN MODIFICATION-RELATED PROTEIN MEAF6"/>
    <property type="match status" value="1"/>
</dbReference>
<evidence type="ECO:0000256" key="1">
    <source>
        <dbReference type="ARBA" id="ARBA00004123"/>
    </source>
</evidence>
<sequence>MNRTTKTLSNDGTIQPSIPFGLCPAWRPCACAKAQQLHHHLHEPKELPAPYPLSQRLERVQHHPNHATLRHFPETYHHRPQTSDDKRRSDRIGVGELAMMDNSGLKMGTTDGAAGIPYYEKQRQHLKELLNKKKLLEKRLLAQEESIYQKETEYLENTPAGNIITGFDNYTKGTANVAAQRRKTGLTDANRVFSRSSISYNPAAVRRSQQESQTPASSAPASHAPTPVLTTFNNKDGASSAPTPTSATTGKVNNSKKKKATTSGAGVEDSETDSRETKKARTNFGAVRK</sequence>
<dbReference type="GO" id="GO:0006325">
    <property type="term" value="P:chromatin organization"/>
    <property type="evidence" value="ECO:0007669"/>
    <property type="project" value="UniProtKB-KW"/>
</dbReference>
<dbReference type="GO" id="GO:0005634">
    <property type="term" value="C:nucleus"/>
    <property type="evidence" value="ECO:0007669"/>
    <property type="project" value="UniProtKB-SubCell"/>
</dbReference>
<evidence type="ECO:0000256" key="8">
    <source>
        <dbReference type="ARBA" id="ARBA00023242"/>
    </source>
</evidence>
<keyword evidence="6 10" id="KW-0175">Coiled coil</keyword>
<evidence type="ECO:0000256" key="2">
    <source>
        <dbReference type="ARBA" id="ARBA00010916"/>
    </source>
</evidence>
<evidence type="ECO:0000256" key="9">
    <source>
        <dbReference type="RuleBase" id="RU368022"/>
    </source>
</evidence>
<keyword evidence="7 9" id="KW-0804">Transcription</keyword>
<gene>
    <name evidence="12" type="ORF">SMACR_04564</name>
</gene>
<evidence type="ECO:0000256" key="6">
    <source>
        <dbReference type="ARBA" id="ARBA00023054"/>
    </source>
</evidence>
<keyword evidence="4 9" id="KW-0156">Chromatin regulator</keyword>
<dbReference type="Pfam" id="PF09340">
    <property type="entry name" value="NuA4"/>
    <property type="match status" value="1"/>
</dbReference>
<evidence type="ECO:0000256" key="10">
    <source>
        <dbReference type="SAM" id="Coils"/>
    </source>
</evidence>
<keyword evidence="8 9" id="KW-0539">Nucleus</keyword>
<dbReference type="Proteomes" id="UP000433876">
    <property type="component" value="Unassembled WGS sequence"/>
</dbReference>
<evidence type="ECO:0000256" key="4">
    <source>
        <dbReference type="ARBA" id="ARBA00022853"/>
    </source>
</evidence>
<evidence type="ECO:0000256" key="5">
    <source>
        <dbReference type="ARBA" id="ARBA00023015"/>
    </source>
</evidence>